<evidence type="ECO:0000313" key="11">
    <source>
        <dbReference type="EMBL" id="AHG88866.1"/>
    </source>
</evidence>
<evidence type="ECO:0000256" key="8">
    <source>
        <dbReference type="ARBA" id="ARBA00048141"/>
    </source>
</evidence>
<dbReference type="GO" id="GO:0042450">
    <property type="term" value="P:L-arginine biosynthetic process via ornithine"/>
    <property type="evidence" value="ECO:0007669"/>
    <property type="project" value="UniProtKB-UniRule"/>
</dbReference>
<dbReference type="PIRSF" id="PIRSF000728">
    <property type="entry name" value="NAGK"/>
    <property type="match status" value="1"/>
</dbReference>
<evidence type="ECO:0000256" key="1">
    <source>
        <dbReference type="ARBA" id="ARBA00004828"/>
    </source>
</evidence>
<keyword evidence="7 9" id="KW-0067">ATP-binding</keyword>
<dbReference type="InterPro" id="IPR004662">
    <property type="entry name" value="AcgluKinase_fam"/>
</dbReference>
<comment type="catalytic activity">
    <reaction evidence="8 9">
        <text>N-acetyl-L-glutamate + ATP = N-acetyl-L-glutamyl 5-phosphate + ADP</text>
        <dbReference type="Rhea" id="RHEA:14629"/>
        <dbReference type="ChEBI" id="CHEBI:30616"/>
        <dbReference type="ChEBI" id="CHEBI:44337"/>
        <dbReference type="ChEBI" id="CHEBI:57936"/>
        <dbReference type="ChEBI" id="CHEBI:456216"/>
        <dbReference type="EC" id="2.7.2.8"/>
    </reaction>
</comment>
<dbReference type="GO" id="GO:0003991">
    <property type="term" value="F:acetylglutamate kinase activity"/>
    <property type="evidence" value="ECO:0007669"/>
    <property type="project" value="UniProtKB-UniRule"/>
</dbReference>
<keyword evidence="5 9" id="KW-0547">Nucleotide-binding</keyword>
<feature type="site" description="Transition state stabilizer" evidence="9">
    <location>
        <position position="219"/>
    </location>
</feature>
<dbReference type="HAMAP" id="MF_00082">
    <property type="entry name" value="ArgB"/>
    <property type="match status" value="1"/>
</dbReference>
<evidence type="ECO:0000256" key="7">
    <source>
        <dbReference type="ARBA" id="ARBA00022840"/>
    </source>
</evidence>
<evidence type="ECO:0000256" key="3">
    <source>
        <dbReference type="ARBA" id="ARBA00022605"/>
    </source>
</evidence>
<evidence type="ECO:0000256" key="4">
    <source>
        <dbReference type="ARBA" id="ARBA00022679"/>
    </source>
</evidence>
<keyword evidence="6 9" id="KW-0418">Kinase</keyword>
<dbReference type="EC" id="2.7.2.8" evidence="9"/>
<keyword evidence="3 9" id="KW-0028">Amino-acid biosynthesis</keyword>
<dbReference type="PANTHER" id="PTHR23342:SF0">
    <property type="entry name" value="N-ACETYLGLUTAMATE SYNTHASE, MITOCHONDRIAL"/>
    <property type="match status" value="1"/>
</dbReference>
<dbReference type="PRINTS" id="PR00474">
    <property type="entry name" value="GLU5KINASE"/>
</dbReference>
<feature type="binding site" evidence="9">
    <location>
        <position position="160"/>
    </location>
    <ligand>
        <name>substrate</name>
    </ligand>
</feature>
<dbReference type="Proteomes" id="UP000019151">
    <property type="component" value="Chromosome"/>
</dbReference>
<sequence>MSAPNATIVVKLGGRTQGAVELPDAVAAVWRATGGRLVVVHGGGDVVSELQRARGLAPVFVGGRRVTSEADIQIIRMGLSGLANKQLVSDFRAAGVPALGLSGEDGALLQAAPTSNPALGLVGEPARVDAALLELLLGAGHCPVISPVSASTERAGVALNVNGDDAAAAIAIALGAAELFFMADVPGVLRDGALVRELDLAAAASLVADGTAAGGMAAKLEAARHALLAGVDHVRIGDLAALGDASAGTTIVRAGTRATSSA</sequence>
<dbReference type="Pfam" id="PF00696">
    <property type="entry name" value="AA_kinase"/>
    <property type="match status" value="1"/>
</dbReference>
<proteinExistence type="inferred from homology"/>
<dbReference type="GO" id="GO:0005737">
    <property type="term" value="C:cytoplasm"/>
    <property type="evidence" value="ECO:0007669"/>
    <property type="project" value="UniProtKB-SubCell"/>
</dbReference>
<keyword evidence="4 9" id="KW-0808">Transferase</keyword>
<dbReference type="SUPFAM" id="SSF53633">
    <property type="entry name" value="Carbamate kinase-like"/>
    <property type="match status" value="1"/>
</dbReference>
<dbReference type="AlphaFoldDB" id="W0RDJ5"/>
<comment type="function">
    <text evidence="9">Catalyzes the ATP-dependent phosphorylation of N-acetyl-L-glutamate.</text>
</comment>
<dbReference type="InterPro" id="IPR001048">
    <property type="entry name" value="Asp/Glu/Uridylate_kinase"/>
</dbReference>
<evidence type="ECO:0000313" key="12">
    <source>
        <dbReference type="Proteomes" id="UP000019151"/>
    </source>
</evidence>
<evidence type="ECO:0000256" key="6">
    <source>
        <dbReference type="ARBA" id="ARBA00022777"/>
    </source>
</evidence>
<evidence type="ECO:0000256" key="2">
    <source>
        <dbReference type="ARBA" id="ARBA00022571"/>
    </source>
</evidence>
<dbReference type="OrthoDB" id="9803155at2"/>
<dbReference type="STRING" id="861299.J421_1329"/>
<evidence type="ECO:0000259" key="10">
    <source>
        <dbReference type="Pfam" id="PF00696"/>
    </source>
</evidence>
<dbReference type="RefSeq" id="WP_025410391.1">
    <property type="nucleotide sequence ID" value="NZ_CP007128.1"/>
</dbReference>
<accession>W0RDJ5</accession>
<dbReference type="EMBL" id="CP007128">
    <property type="protein sequence ID" value="AHG88866.1"/>
    <property type="molecule type" value="Genomic_DNA"/>
</dbReference>
<dbReference type="Gene3D" id="3.40.1160.10">
    <property type="entry name" value="Acetylglutamate kinase-like"/>
    <property type="match status" value="1"/>
</dbReference>
<name>W0RDJ5_9BACT</name>
<dbReference type="HOGENOM" id="CLU_053680_1_0_0"/>
<dbReference type="eggNOG" id="COG0548">
    <property type="taxonomic scope" value="Bacteria"/>
</dbReference>
<protein>
    <recommendedName>
        <fullName evidence="9">Acetylglutamate kinase</fullName>
        <ecNumber evidence="9">2.7.2.8</ecNumber>
    </recommendedName>
    <alternativeName>
        <fullName evidence="9">N-acetyl-L-glutamate 5-phosphotransferase</fullName>
    </alternativeName>
    <alternativeName>
        <fullName evidence="9">NAG kinase</fullName>
        <shortName evidence="9">NAGK</shortName>
    </alternativeName>
</protein>
<keyword evidence="9" id="KW-0963">Cytoplasm</keyword>
<dbReference type="GO" id="GO:0005524">
    <property type="term" value="F:ATP binding"/>
    <property type="evidence" value="ECO:0007669"/>
    <property type="project" value="UniProtKB-UniRule"/>
</dbReference>
<comment type="similarity">
    <text evidence="9">Belongs to the acetylglutamate kinase family. ArgB subfamily.</text>
</comment>
<dbReference type="PATRIC" id="fig|861299.3.peg.1349"/>
<feature type="domain" description="Aspartate/glutamate/uridylate kinase" evidence="10">
    <location>
        <begin position="7"/>
        <end position="237"/>
    </location>
</feature>
<dbReference type="FunCoup" id="W0RDJ5">
    <property type="interactions" value="470"/>
</dbReference>
<dbReference type="KEGG" id="gba:J421_1329"/>
<dbReference type="InParanoid" id="W0RDJ5"/>
<feature type="binding site" evidence="9">
    <location>
        <begin position="43"/>
        <end position="44"/>
    </location>
    <ligand>
        <name>substrate</name>
    </ligand>
</feature>
<dbReference type="NCBIfam" id="TIGR00761">
    <property type="entry name" value="argB"/>
    <property type="match status" value="1"/>
</dbReference>
<evidence type="ECO:0000256" key="5">
    <source>
        <dbReference type="ARBA" id="ARBA00022741"/>
    </source>
</evidence>
<dbReference type="PANTHER" id="PTHR23342">
    <property type="entry name" value="N-ACETYLGLUTAMATE SYNTHASE"/>
    <property type="match status" value="1"/>
</dbReference>
<feature type="site" description="Transition state stabilizer" evidence="9">
    <location>
        <position position="11"/>
    </location>
</feature>
<evidence type="ECO:0000256" key="9">
    <source>
        <dbReference type="HAMAP-Rule" id="MF_00082"/>
    </source>
</evidence>
<comment type="pathway">
    <text evidence="1 9">Amino-acid biosynthesis; L-arginine biosynthesis; N(2)-acetyl-L-ornithine from L-glutamate: step 2/4.</text>
</comment>
<comment type="subcellular location">
    <subcellularLocation>
        <location evidence="9">Cytoplasm</location>
    </subcellularLocation>
</comment>
<gene>
    <name evidence="9" type="primary">argB</name>
    <name evidence="11" type="ORF">J421_1329</name>
</gene>
<dbReference type="UniPathway" id="UPA00068">
    <property type="reaction ID" value="UER00107"/>
</dbReference>
<organism evidence="11 12">
    <name type="scientific">Gemmatirosa kalamazoonensis</name>
    <dbReference type="NCBI Taxonomy" id="861299"/>
    <lineage>
        <taxon>Bacteria</taxon>
        <taxon>Pseudomonadati</taxon>
        <taxon>Gemmatimonadota</taxon>
        <taxon>Gemmatimonadia</taxon>
        <taxon>Gemmatimonadales</taxon>
        <taxon>Gemmatimonadaceae</taxon>
        <taxon>Gemmatirosa</taxon>
    </lineage>
</organism>
<feature type="binding site" evidence="9">
    <location>
        <position position="65"/>
    </location>
    <ligand>
        <name>substrate</name>
    </ligand>
</feature>
<dbReference type="InterPro" id="IPR001057">
    <property type="entry name" value="Glu/AcGlu_kinase"/>
</dbReference>
<reference evidence="11 12" key="1">
    <citation type="journal article" date="2014" name="Genome Announc.">
        <title>Genome Sequence and Methylome of Soil Bacterium Gemmatirosa kalamazoonensis KBS708T, a Member of the Rarely Cultivated Gemmatimonadetes Phylum.</title>
        <authorList>
            <person name="Debruyn J.M."/>
            <person name="Radosevich M."/>
            <person name="Wommack K.E."/>
            <person name="Polson S.W."/>
            <person name="Hauser L.J."/>
            <person name="Fawaz M.N."/>
            <person name="Korlach J."/>
            <person name="Tsai Y.C."/>
        </authorList>
    </citation>
    <scope>NUCLEOTIDE SEQUENCE [LARGE SCALE GENOMIC DNA]</scope>
    <source>
        <strain evidence="11 12">KBS708</strain>
    </source>
</reference>
<keyword evidence="2 9" id="KW-0055">Arginine biosynthesis</keyword>
<dbReference type="InterPro" id="IPR037528">
    <property type="entry name" value="ArgB"/>
</dbReference>
<dbReference type="InterPro" id="IPR036393">
    <property type="entry name" value="AceGlu_kinase-like_sf"/>
</dbReference>
<keyword evidence="12" id="KW-1185">Reference proteome</keyword>